<dbReference type="Proteomes" id="UP001163203">
    <property type="component" value="Chromosome"/>
</dbReference>
<feature type="region of interest" description="Disordered" evidence="1">
    <location>
        <begin position="1"/>
        <end position="34"/>
    </location>
</feature>
<dbReference type="EMBL" id="CP113836">
    <property type="protein sequence ID" value="WAL65338.1"/>
    <property type="molecule type" value="Genomic_DNA"/>
</dbReference>
<dbReference type="RefSeq" id="WP_268755500.1">
    <property type="nucleotide sequence ID" value="NZ_CP113836.1"/>
</dbReference>
<dbReference type="InterPro" id="IPR028037">
    <property type="entry name" value="Antitoxin_Rv0909/MT0933"/>
</dbReference>
<sequence>MGINFDEIKKKAQETRKKAQEKAQETLGHNAGKIEEGIDKAGGFAKSKFGKHADKIDTMTTKAKDALHKAQGSH</sequence>
<evidence type="ECO:0000313" key="3">
    <source>
        <dbReference type="Proteomes" id="UP001163203"/>
    </source>
</evidence>
<feature type="compositionally biased region" description="Basic and acidic residues" evidence="1">
    <location>
        <begin position="1"/>
        <end position="24"/>
    </location>
</feature>
<reference evidence="2" key="1">
    <citation type="submission" date="2022-11" db="EMBL/GenBank/DDBJ databases">
        <authorList>
            <person name="Mo P."/>
        </authorList>
    </citation>
    <scope>NUCLEOTIDE SEQUENCE</scope>
    <source>
        <strain evidence="2">HUAS 11-8</strain>
    </source>
</reference>
<gene>
    <name evidence="2" type="ORF">ORV05_31300</name>
</gene>
<organism evidence="2 3">
    <name type="scientific">Amycolatopsis cynarae</name>
    <dbReference type="NCBI Taxonomy" id="2995223"/>
    <lineage>
        <taxon>Bacteria</taxon>
        <taxon>Bacillati</taxon>
        <taxon>Actinomycetota</taxon>
        <taxon>Actinomycetes</taxon>
        <taxon>Pseudonocardiales</taxon>
        <taxon>Pseudonocardiaceae</taxon>
        <taxon>Amycolatopsis</taxon>
    </lineage>
</organism>
<protein>
    <submittedName>
        <fullName evidence="2">Antitoxin</fullName>
    </submittedName>
</protein>
<accession>A0ABY7B283</accession>
<evidence type="ECO:0000313" key="2">
    <source>
        <dbReference type="EMBL" id="WAL65338.1"/>
    </source>
</evidence>
<keyword evidence="3" id="KW-1185">Reference proteome</keyword>
<proteinExistence type="predicted"/>
<dbReference type="Pfam" id="PF14013">
    <property type="entry name" value="MT0933_antitox"/>
    <property type="match status" value="1"/>
</dbReference>
<evidence type="ECO:0000256" key="1">
    <source>
        <dbReference type="SAM" id="MobiDB-lite"/>
    </source>
</evidence>
<name>A0ABY7B283_9PSEU</name>